<dbReference type="Pfam" id="PF13855">
    <property type="entry name" value="LRR_8"/>
    <property type="match status" value="3"/>
</dbReference>
<keyword evidence="4" id="KW-0677">Repeat</keyword>
<gene>
    <name evidence="8" type="ORF">SELMODRAFT_122589</name>
</gene>
<evidence type="ECO:0000256" key="5">
    <source>
        <dbReference type="ARBA" id="ARBA00023136"/>
    </source>
</evidence>
<dbReference type="PANTHER" id="PTHR48060:SF19">
    <property type="entry name" value="LEUCINE-RICH REPEAT-CONTAINING N-TERMINAL PLANT-TYPE DOMAIN-CONTAINING PROTEIN"/>
    <property type="match status" value="1"/>
</dbReference>
<feature type="non-terminal residue" evidence="8">
    <location>
        <position position="474"/>
    </location>
</feature>
<keyword evidence="5" id="KW-0472">Membrane</keyword>
<dbReference type="HOGENOM" id="CLU_000288_18_22_1"/>
<evidence type="ECO:0000313" key="8">
    <source>
        <dbReference type="EMBL" id="EFJ13274.1"/>
    </source>
</evidence>
<accession>D8SQJ2</accession>
<dbReference type="InterPro" id="IPR001611">
    <property type="entry name" value="Leu-rich_rpt"/>
</dbReference>
<dbReference type="PRINTS" id="PR00019">
    <property type="entry name" value="LEURICHRPT"/>
</dbReference>
<dbReference type="FunFam" id="3.80.10.10:FF:000383">
    <property type="entry name" value="Leucine-rich repeat receptor protein kinase EMS1"/>
    <property type="match status" value="2"/>
</dbReference>
<comment type="subcellular location">
    <subcellularLocation>
        <location evidence="1">Membrane</location>
        <topology evidence="1">Single-pass membrane protein</topology>
    </subcellularLocation>
</comment>
<dbReference type="GO" id="GO:0004672">
    <property type="term" value="F:protein kinase activity"/>
    <property type="evidence" value="ECO:0000318"/>
    <property type="project" value="GO_Central"/>
</dbReference>
<evidence type="ECO:0000313" key="9">
    <source>
        <dbReference type="Proteomes" id="UP000001514"/>
    </source>
</evidence>
<dbReference type="PANTHER" id="PTHR48060">
    <property type="entry name" value="DNA DAMAGE-REPAIR/TOLERATION PROTEIN DRT100"/>
    <property type="match status" value="1"/>
</dbReference>
<dbReference type="AlphaFoldDB" id="D8SQJ2"/>
<protein>
    <recommendedName>
        <fullName evidence="7">Leucine-rich repeat-containing N-terminal plant-type domain-containing protein</fullName>
    </recommendedName>
</protein>
<dbReference type="FunFam" id="3.80.10.10:FF:000095">
    <property type="entry name" value="LRR receptor-like serine/threonine-protein kinase GSO1"/>
    <property type="match status" value="1"/>
</dbReference>
<evidence type="ECO:0000256" key="1">
    <source>
        <dbReference type="ARBA" id="ARBA00004167"/>
    </source>
</evidence>
<dbReference type="GO" id="GO:0016020">
    <property type="term" value="C:membrane"/>
    <property type="evidence" value="ECO:0007669"/>
    <property type="project" value="UniProtKB-SubCell"/>
</dbReference>
<evidence type="ECO:0000256" key="3">
    <source>
        <dbReference type="ARBA" id="ARBA00022729"/>
    </source>
</evidence>
<dbReference type="InParanoid" id="D8SQJ2"/>
<evidence type="ECO:0000256" key="2">
    <source>
        <dbReference type="ARBA" id="ARBA00022614"/>
    </source>
</evidence>
<proteinExistence type="predicted"/>
<dbReference type="Proteomes" id="UP000001514">
    <property type="component" value="Unassembled WGS sequence"/>
</dbReference>
<dbReference type="STRING" id="88036.D8SQJ2"/>
<dbReference type="SUPFAM" id="SSF52058">
    <property type="entry name" value="L domain-like"/>
    <property type="match status" value="2"/>
</dbReference>
<dbReference type="InterPro" id="IPR053211">
    <property type="entry name" value="DNA_repair-toleration"/>
</dbReference>
<evidence type="ECO:0000256" key="4">
    <source>
        <dbReference type="ARBA" id="ARBA00022737"/>
    </source>
</evidence>
<evidence type="ECO:0000256" key="6">
    <source>
        <dbReference type="SAM" id="SignalP"/>
    </source>
</evidence>
<feature type="chain" id="PRO_5003122939" description="Leucine-rich repeat-containing N-terminal plant-type domain-containing protein" evidence="6">
    <location>
        <begin position="23"/>
        <end position="474"/>
    </location>
</feature>
<dbReference type="Gene3D" id="3.80.10.10">
    <property type="entry name" value="Ribonuclease Inhibitor"/>
    <property type="match status" value="4"/>
</dbReference>
<feature type="signal peptide" evidence="6">
    <location>
        <begin position="1"/>
        <end position="22"/>
    </location>
</feature>
<dbReference type="SMART" id="SM00369">
    <property type="entry name" value="LRR_TYP"/>
    <property type="match status" value="6"/>
</dbReference>
<keyword evidence="3 6" id="KW-0732">Signal</keyword>
<dbReference type="InterPro" id="IPR013210">
    <property type="entry name" value="LRR_N_plant-typ"/>
</dbReference>
<feature type="domain" description="Leucine-rich repeat-containing N-terminal plant-type" evidence="7">
    <location>
        <begin position="30"/>
        <end position="70"/>
    </location>
</feature>
<evidence type="ECO:0000259" key="7">
    <source>
        <dbReference type="Pfam" id="PF08263"/>
    </source>
</evidence>
<organism evidence="9">
    <name type="scientific">Selaginella moellendorffii</name>
    <name type="common">Spikemoss</name>
    <dbReference type="NCBI Taxonomy" id="88036"/>
    <lineage>
        <taxon>Eukaryota</taxon>
        <taxon>Viridiplantae</taxon>
        <taxon>Streptophyta</taxon>
        <taxon>Embryophyta</taxon>
        <taxon>Tracheophyta</taxon>
        <taxon>Lycopodiopsida</taxon>
        <taxon>Selaginellales</taxon>
        <taxon>Selaginellaceae</taxon>
        <taxon>Selaginella</taxon>
    </lineage>
</organism>
<reference evidence="8 9" key="1">
    <citation type="journal article" date="2011" name="Science">
        <title>The Selaginella genome identifies genetic changes associated with the evolution of vascular plants.</title>
        <authorList>
            <person name="Banks J.A."/>
            <person name="Nishiyama T."/>
            <person name="Hasebe M."/>
            <person name="Bowman J.L."/>
            <person name="Gribskov M."/>
            <person name="dePamphilis C."/>
            <person name="Albert V.A."/>
            <person name="Aono N."/>
            <person name="Aoyama T."/>
            <person name="Ambrose B.A."/>
            <person name="Ashton N.W."/>
            <person name="Axtell M.J."/>
            <person name="Barker E."/>
            <person name="Barker M.S."/>
            <person name="Bennetzen J.L."/>
            <person name="Bonawitz N.D."/>
            <person name="Chapple C."/>
            <person name="Cheng C."/>
            <person name="Correa L.G."/>
            <person name="Dacre M."/>
            <person name="DeBarry J."/>
            <person name="Dreyer I."/>
            <person name="Elias M."/>
            <person name="Engstrom E.M."/>
            <person name="Estelle M."/>
            <person name="Feng L."/>
            <person name="Finet C."/>
            <person name="Floyd S.K."/>
            <person name="Frommer W.B."/>
            <person name="Fujita T."/>
            <person name="Gramzow L."/>
            <person name="Gutensohn M."/>
            <person name="Harholt J."/>
            <person name="Hattori M."/>
            <person name="Heyl A."/>
            <person name="Hirai T."/>
            <person name="Hiwatashi Y."/>
            <person name="Ishikawa M."/>
            <person name="Iwata M."/>
            <person name="Karol K.G."/>
            <person name="Koehler B."/>
            <person name="Kolukisaoglu U."/>
            <person name="Kubo M."/>
            <person name="Kurata T."/>
            <person name="Lalonde S."/>
            <person name="Li K."/>
            <person name="Li Y."/>
            <person name="Litt A."/>
            <person name="Lyons E."/>
            <person name="Manning G."/>
            <person name="Maruyama T."/>
            <person name="Michael T.P."/>
            <person name="Mikami K."/>
            <person name="Miyazaki S."/>
            <person name="Morinaga S."/>
            <person name="Murata T."/>
            <person name="Mueller-Roeber B."/>
            <person name="Nelson D.R."/>
            <person name="Obara M."/>
            <person name="Oguri Y."/>
            <person name="Olmstead R.G."/>
            <person name="Onodera N."/>
            <person name="Petersen B.L."/>
            <person name="Pils B."/>
            <person name="Prigge M."/>
            <person name="Rensing S.A."/>
            <person name="Riano-Pachon D.M."/>
            <person name="Roberts A.W."/>
            <person name="Sato Y."/>
            <person name="Scheller H.V."/>
            <person name="Schulz B."/>
            <person name="Schulz C."/>
            <person name="Shakirov E.V."/>
            <person name="Shibagaki N."/>
            <person name="Shinohara N."/>
            <person name="Shippen D.E."/>
            <person name="Soerensen I."/>
            <person name="Sotooka R."/>
            <person name="Sugimoto N."/>
            <person name="Sugita M."/>
            <person name="Sumikawa N."/>
            <person name="Tanurdzic M."/>
            <person name="Theissen G."/>
            <person name="Ulvskov P."/>
            <person name="Wakazuki S."/>
            <person name="Weng J.K."/>
            <person name="Willats W.W."/>
            <person name="Wipf D."/>
            <person name="Wolf P.G."/>
            <person name="Yang L."/>
            <person name="Zimmer A.D."/>
            <person name="Zhu Q."/>
            <person name="Mitros T."/>
            <person name="Hellsten U."/>
            <person name="Loque D."/>
            <person name="Otillar R."/>
            <person name="Salamov A."/>
            <person name="Schmutz J."/>
            <person name="Shapiro H."/>
            <person name="Lindquist E."/>
            <person name="Lucas S."/>
            <person name="Rokhsar D."/>
            <person name="Grigoriev I.V."/>
        </authorList>
    </citation>
    <scope>NUCLEOTIDE SEQUENCE [LARGE SCALE GENOMIC DNA]</scope>
</reference>
<dbReference type="EMBL" id="GL377634">
    <property type="protein sequence ID" value="EFJ13274.1"/>
    <property type="molecule type" value="Genomic_DNA"/>
</dbReference>
<dbReference type="InterPro" id="IPR003591">
    <property type="entry name" value="Leu-rich_rpt_typical-subtyp"/>
</dbReference>
<dbReference type="OMA" id="WETAPLT"/>
<keyword evidence="2" id="KW-0433">Leucine-rich repeat</keyword>
<dbReference type="eggNOG" id="KOG0619">
    <property type="taxonomic scope" value="Eukaryota"/>
</dbReference>
<sequence length="474" mass="50590">MWRLAVWTVFLVGLAAVYYTGAAPDALSLNDAYSLMGFKSQIWNDPYASLSNWKVDPAVGHACFWNGIKCADLTAYRVSSIQLTGLSLVGPVASNIGALSELRELNLSNNGFTGAIPAAIGQCTKLTVLDLSHNAMSAVIPNELGSVVSLQKIYLGYNQFVGTLMFPSSLTAMTDLSVEHNNFNGYPLDILVNLKNIVSLNLGSNTFSGVIDSKDLTHFNSTLKELLLGSNLFQGPVPSTLSYLVGLEKLDLGGNNLTGDVPVEIQFCPNLYYVNMSYNQLTGVIPTVYNKLQSLSVLDLRGNAITGTINMGIMGCTNLTDLRLGENQLNGTIPGGFGNLAYLSYLDLSGNRLTGKIPAEIASLSLKTLNLSSNLLRGALLEFSSSLVELDLAENNFVGSIPQVYDSLPSLEFLSLAYNSLTGEIPSQLGNSAKLKTVNLTGNSLTNKIPWALASANMALFSVASNALSGEIPD</sequence>
<dbReference type="InterPro" id="IPR032675">
    <property type="entry name" value="LRR_dom_sf"/>
</dbReference>
<dbReference type="Pfam" id="PF00560">
    <property type="entry name" value="LRR_1"/>
    <property type="match status" value="2"/>
</dbReference>
<name>D8SQJ2_SELML</name>
<keyword evidence="9" id="KW-1185">Reference proteome</keyword>
<dbReference type="Gramene" id="EFJ13274">
    <property type="protein sequence ID" value="EFJ13274"/>
    <property type="gene ID" value="SELMODRAFT_122589"/>
</dbReference>
<dbReference type="Pfam" id="PF08263">
    <property type="entry name" value="LRRNT_2"/>
    <property type="match status" value="1"/>
</dbReference>
<dbReference type="KEGG" id="smo:SELMODRAFT_122589"/>